<dbReference type="AlphaFoldDB" id="A0A7R9KUN7"/>
<dbReference type="PROSITE" id="PS50157">
    <property type="entry name" value="ZINC_FINGER_C2H2_2"/>
    <property type="match status" value="7"/>
</dbReference>
<dbReference type="InterPro" id="IPR050329">
    <property type="entry name" value="GLI_C2H2-zinc-finger"/>
</dbReference>
<keyword evidence="2" id="KW-0677">Repeat</keyword>
<dbReference type="InterPro" id="IPR013087">
    <property type="entry name" value="Znf_C2H2_type"/>
</dbReference>
<organism evidence="8">
    <name type="scientific">Medioppia subpectinata</name>
    <dbReference type="NCBI Taxonomy" id="1979941"/>
    <lineage>
        <taxon>Eukaryota</taxon>
        <taxon>Metazoa</taxon>
        <taxon>Ecdysozoa</taxon>
        <taxon>Arthropoda</taxon>
        <taxon>Chelicerata</taxon>
        <taxon>Arachnida</taxon>
        <taxon>Acari</taxon>
        <taxon>Acariformes</taxon>
        <taxon>Sarcoptiformes</taxon>
        <taxon>Oribatida</taxon>
        <taxon>Brachypylina</taxon>
        <taxon>Oppioidea</taxon>
        <taxon>Oppiidae</taxon>
        <taxon>Medioppia</taxon>
    </lineage>
</organism>
<protein>
    <recommendedName>
        <fullName evidence="7">C2H2-type domain-containing protein</fullName>
    </recommendedName>
</protein>
<dbReference type="Pfam" id="PF00096">
    <property type="entry name" value="zf-C2H2"/>
    <property type="match status" value="3"/>
</dbReference>
<evidence type="ECO:0000313" key="8">
    <source>
        <dbReference type="EMBL" id="CAD7628620.1"/>
    </source>
</evidence>
<feature type="domain" description="C2H2-type" evidence="7">
    <location>
        <begin position="144"/>
        <end position="173"/>
    </location>
</feature>
<evidence type="ECO:0000256" key="5">
    <source>
        <dbReference type="PROSITE-ProRule" id="PRU00042"/>
    </source>
</evidence>
<name>A0A7R9KUN7_9ACAR</name>
<feature type="domain" description="C2H2-type" evidence="7">
    <location>
        <begin position="312"/>
        <end position="341"/>
    </location>
</feature>
<evidence type="ECO:0000256" key="3">
    <source>
        <dbReference type="ARBA" id="ARBA00022771"/>
    </source>
</evidence>
<dbReference type="EMBL" id="OC860474">
    <property type="protein sequence ID" value="CAD7628620.1"/>
    <property type="molecule type" value="Genomic_DNA"/>
</dbReference>
<sequence length="431" mass="51105">MSEESDESSVEELGEESDNSYVETKTYKPTKKYKWDKKYLRNHIQTHNTNKFVCDYTGCEKSFKSSAGLDDHRRRHAIEPTYKCTTDGCDKKFVNKFQRRKHEVAVHSRKPFVKPTRRCDWPGCDYEGIYLHKHILQHTGEKKFQCLWPECGKRFGRIDNFKYHMNIHNNVKPQTTLRVVKAIKQDIKKTSEKRITKTNVNQMNDKNEDISEESDESFAEELGEESDNSYVETKKRHLLRKHEMTAHSSDNPFKCEFNGCQYESRSTEYLRNHIQTHNTNKFVCDYTGCEKSFKSCGGLDLHRRGHAIEPTYKCNTDGCDEKFVNKWHRRKHEVAVHGRKPFVKPKRRCDWPGCDYEGIYLHKHILQHTGEKKFQCLWPECGKRFARVDYFKYHMNIHNNVKPYVCCWPGCTHSYANNANLHSHIKRFHTK</sequence>
<feature type="domain" description="C2H2-type" evidence="7">
    <location>
        <begin position="374"/>
        <end position="403"/>
    </location>
</feature>
<feature type="compositionally biased region" description="Acidic residues" evidence="6">
    <location>
        <begin position="210"/>
        <end position="227"/>
    </location>
</feature>
<evidence type="ECO:0000256" key="4">
    <source>
        <dbReference type="ARBA" id="ARBA00022833"/>
    </source>
</evidence>
<dbReference type="SUPFAM" id="SSF57667">
    <property type="entry name" value="beta-beta-alpha zinc fingers"/>
    <property type="match status" value="6"/>
</dbReference>
<keyword evidence="1" id="KW-0479">Metal-binding</keyword>
<feature type="region of interest" description="Disordered" evidence="6">
    <location>
        <begin position="1"/>
        <end position="23"/>
    </location>
</feature>
<dbReference type="FunFam" id="3.30.160.60:FF:000100">
    <property type="entry name" value="Zinc finger 45-like"/>
    <property type="match status" value="2"/>
</dbReference>
<feature type="domain" description="C2H2-type" evidence="7">
    <location>
        <begin position="82"/>
        <end position="112"/>
    </location>
</feature>
<evidence type="ECO:0000313" key="9">
    <source>
        <dbReference type="Proteomes" id="UP000759131"/>
    </source>
</evidence>
<feature type="domain" description="C2H2-type" evidence="7">
    <location>
        <begin position="404"/>
        <end position="431"/>
    </location>
</feature>
<dbReference type="EMBL" id="CAJPIZ010005899">
    <property type="protein sequence ID" value="CAG2109050.1"/>
    <property type="molecule type" value="Genomic_DNA"/>
</dbReference>
<keyword evidence="9" id="KW-1185">Reference proteome</keyword>
<evidence type="ECO:0000256" key="2">
    <source>
        <dbReference type="ARBA" id="ARBA00022737"/>
    </source>
</evidence>
<dbReference type="SMART" id="SM00355">
    <property type="entry name" value="ZnF_C2H2"/>
    <property type="match status" value="10"/>
</dbReference>
<dbReference type="GO" id="GO:0008270">
    <property type="term" value="F:zinc ion binding"/>
    <property type="evidence" value="ECO:0007669"/>
    <property type="project" value="UniProtKB-KW"/>
</dbReference>
<feature type="domain" description="C2H2-type" evidence="7">
    <location>
        <begin position="282"/>
        <end position="311"/>
    </location>
</feature>
<feature type="region of interest" description="Disordered" evidence="6">
    <location>
        <begin position="203"/>
        <end position="230"/>
    </location>
</feature>
<accession>A0A7R9KUN7</accession>
<feature type="compositionally biased region" description="Acidic residues" evidence="6">
    <location>
        <begin position="1"/>
        <end position="18"/>
    </location>
</feature>
<evidence type="ECO:0000256" key="6">
    <source>
        <dbReference type="SAM" id="MobiDB-lite"/>
    </source>
</evidence>
<gene>
    <name evidence="8" type="ORF">OSB1V03_LOCUS9041</name>
</gene>
<dbReference type="GO" id="GO:0045944">
    <property type="term" value="P:positive regulation of transcription by RNA polymerase II"/>
    <property type="evidence" value="ECO:0007669"/>
    <property type="project" value="UniProtKB-ARBA"/>
</dbReference>
<dbReference type="PANTHER" id="PTHR19818:SF139">
    <property type="entry name" value="PAIR-RULE PROTEIN ODD-PAIRED"/>
    <property type="match status" value="1"/>
</dbReference>
<keyword evidence="3 5" id="KW-0863">Zinc-finger</keyword>
<dbReference type="OrthoDB" id="3437960at2759"/>
<dbReference type="InterPro" id="IPR036236">
    <property type="entry name" value="Znf_C2H2_sf"/>
</dbReference>
<proteinExistence type="predicted"/>
<dbReference type="GO" id="GO:0000981">
    <property type="term" value="F:DNA-binding transcription factor activity, RNA polymerase II-specific"/>
    <property type="evidence" value="ECO:0007669"/>
    <property type="project" value="TreeGrafter"/>
</dbReference>
<dbReference type="PROSITE" id="PS00028">
    <property type="entry name" value="ZINC_FINGER_C2H2_1"/>
    <property type="match status" value="7"/>
</dbReference>
<reference evidence="8" key="1">
    <citation type="submission" date="2020-11" db="EMBL/GenBank/DDBJ databases">
        <authorList>
            <person name="Tran Van P."/>
        </authorList>
    </citation>
    <scope>NUCLEOTIDE SEQUENCE</scope>
</reference>
<keyword evidence="4" id="KW-0862">Zinc</keyword>
<feature type="domain" description="C2H2-type" evidence="7">
    <location>
        <begin position="52"/>
        <end position="81"/>
    </location>
</feature>
<dbReference type="GO" id="GO:0005634">
    <property type="term" value="C:nucleus"/>
    <property type="evidence" value="ECO:0007669"/>
    <property type="project" value="UniProtKB-ARBA"/>
</dbReference>
<dbReference type="GO" id="GO:0000978">
    <property type="term" value="F:RNA polymerase II cis-regulatory region sequence-specific DNA binding"/>
    <property type="evidence" value="ECO:0007669"/>
    <property type="project" value="TreeGrafter"/>
</dbReference>
<evidence type="ECO:0000256" key="1">
    <source>
        <dbReference type="ARBA" id="ARBA00022723"/>
    </source>
</evidence>
<evidence type="ECO:0000259" key="7">
    <source>
        <dbReference type="PROSITE" id="PS50157"/>
    </source>
</evidence>
<dbReference type="Proteomes" id="UP000759131">
    <property type="component" value="Unassembled WGS sequence"/>
</dbReference>
<dbReference type="Gene3D" id="3.30.160.60">
    <property type="entry name" value="Classic Zinc Finger"/>
    <property type="match status" value="5"/>
</dbReference>
<dbReference type="PANTHER" id="PTHR19818">
    <property type="entry name" value="ZINC FINGER PROTEIN ZIC AND GLI"/>
    <property type="match status" value="1"/>
</dbReference>